<name>A0A1G6HL39_9GAMM</name>
<evidence type="ECO:0000256" key="1">
    <source>
        <dbReference type="SAM" id="Phobius"/>
    </source>
</evidence>
<dbReference type="RefSeq" id="WP_092748260.1">
    <property type="nucleotide sequence ID" value="NZ_FMYL01000006.1"/>
</dbReference>
<feature type="transmembrane region" description="Helical" evidence="1">
    <location>
        <begin position="107"/>
        <end position="127"/>
    </location>
</feature>
<feature type="transmembrane region" description="Helical" evidence="1">
    <location>
        <begin position="53"/>
        <end position="70"/>
    </location>
</feature>
<dbReference type="OrthoDB" id="6713299at2"/>
<feature type="transmembrane region" description="Helical" evidence="1">
    <location>
        <begin position="12"/>
        <end position="32"/>
    </location>
</feature>
<feature type="transmembrane region" description="Helical" evidence="1">
    <location>
        <begin position="76"/>
        <end position="95"/>
    </location>
</feature>
<dbReference type="Proteomes" id="UP000242501">
    <property type="component" value="Unassembled WGS sequence"/>
</dbReference>
<dbReference type="AlphaFoldDB" id="A0A1G6HL39"/>
<evidence type="ECO:0000313" key="3">
    <source>
        <dbReference type="Proteomes" id="UP000242501"/>
    </source>
</evidence>
<keyword evidence="3" id="KW-1185">Reference proteome</keyword>
<protein>
    <submittedName>
        <fullName evidence="2">Invasion gene expression up-regulator, SirB</fullName>
    </submittedName>
</protein>
<sequence>MDLFTALKIVHSIAITVLLISIILQSIILFRLPNNDKAFNVPSRQKILIVQHSIFLLLFITGGILLYLKHFQVQHWFYAKALLFVVIISSSVKAFKKPNPNILLVQRRGGIVLAWIAFVAIIALVVVKPTILNG</sequence>
<organism evidence="2 3">
    <name type="scientific">Acinetobacter boissieri</name>
    <dbReference type="NCBI Taxonomy" id="1219383"/>
    <lineage>
        <taxon>Bacteria</taxon>
        <taxon>Pseudomonadati</taxon>
        <taxon>Pseudomonadota</taxon>
        <taxon>Gammaproteobacteria</taxon>
        <taxon>Moraxellales</taxon>
        <taxon>Moraxellaceae</taxon>
        <taxon>Acinetobacter</taxon>
    </lineage>
</organism>
<reference evidence="3" key="1">
    <citation type="submission" date="2016-09" db="EMBL/GenBank/DDBJ databases">
        <authorList>
            <person name="Varghese N."/>
            <person name="Submissions S."/>
        </authorList>
    </citation>
    <scope>NUCLEOTIDE SEQUENCE [LARGE SCALE GENOMIC DNA]</scope>
    <source>
        <strain evidence="3">ANC 4422</strain>
    </source>
</reference>
<keyword evidence="1" id="KW-0812">Transmembrane</keyword>
<gene>
    <name evidence="2" type="ORF">SAMN05421733_106133</name>
</gene>
<keyword evidence="1" id="KW-0472">Membrane</keyword>
<dbReference type="STRING" id="1219383.SAMN05421733_106133"/>
<keyword evidence="1" id="KW-1133">Transmembrane helix</keyword>
<evidence type="ECO:0000313" key="2">
    <source>
        <dbReference type="EMBL" id="SDB95027.1"/>
    </source>
</evidence>
<proteinExistence type="predicted"/>
<dbReference type="EMBL" id="FMYL01000006">
    <property type="protein sequence ID" value="SDB95027.1"/>
    <property type="molecule type" value="Genomic_DNA"/>
</dbReference>
<accession>A0A1G6HL39</accession>